<evidence type="ECO:0000313" key="1">
    <source>
        <dbReference type="EMBL" id="QGF21986.1"/>
    </source>
</evidence>
<dbReference type="KEGG" id="vg:77943227"/>
<dbReference type="Proteomes" id="UP000349651">
    <property type="component" value="Segment"/>
</dbReference>
<evidence type="ECO:0000313" key="2">
    <source>
        <dbReference type="Proteomes" id="UP000349651"/>
    </source>
</evidence>
<keyword evidence="2" id="KW-1185">Reference proteome</keyword>
<protein>
    <submittedName>
        <fullName evidence="1">Uncharacterized protein</fullName>
    </submittedName>
</protein>
<name>A0A5Q2FBW3_9CAUD</name>
<accession>A0A5Q2FBW3</accession>
<dbReference type="EMBL" id="MN602881">
    <property type="protein sequence ID" value="QGF21986.1"/>
    <property type="molecule type" value="Genomic_DNA"/>
</dbReference>
<sequence>MAEWGIATWDANGVDNNTGLVRVLVLGTATLTDGQTTGTWSYALPTGMRIDYLFQNTSGTGTMDRRKFTINGGTVTISAVGSDYSAGTEPRSSGRVVFYLRAT</sequence>
<dbReference type="GeneID" id="77943227"/>
<proteinExistence type="predicted"/>
<reference evidence="1 2" key="1">
    <citation type="submission" date="2019-10" db="EMBL/GenBank/DDBJ databases">
        <title>Complete genome sequence of Erwinia phage Midgardsormr38.</title>
        <authorList>
            <person name="Dislers A."/>
            <person name="Zrelovs N."/>
            <person name="Kazaks A."/>
        </authorList>
    </citation>
    <scope>NUCLEOTIDE SEQUENCE [LARGE SCALE GENOMIC DNA]</scope>
</reference>
<organism evidence="1 2">
    <name type="scientific">Erwinia phage Midgardsormr38</name>
    <dbReference type="NCBI Taxonomy" id="2663326"/>
    <lineage>
        <taxon>Viruses</taxon>
        <taxon>Duplodnaviria</taxon>
        <taxon>Heunggongvirae</taxon>
        <taxon>Uroviricota</taxon>
        <taxon>Caudoviricetes</taxon>
        <taxon>Midgardsormrvirus</taxon>
        <taxon>Midgardsormrvirus midgardsormr38</taxon>
    </lineage>
</organism>
<dbReference type="RefSeq" id="YP_010667115.1">
    <property type="nucleotide sequence ID" value="NC_070949.1"/>
</dbReference>